<protein>
    <submittedName>
        <fullName evidence="1">Uncharacterized protein</fullName>
    </submittedName>
</protein>
<proteinExistence type="predicted"/>
<keyword evidence="2" id="KW-1185">Reference proteome</keyword>
<dbReference type="EMBL" id="JAGQDG010000007">
    <property type="protein sequence ID" value="MBQ0937072.1"/>
    <property type="molecule type" value="Genomic_DNA"/>
</dbReference>
<accession>A0ABS5E106</accession>
<evidence type="ECO:0000313" key="1">
    <source>
        <dbReference type="EMBL" id="MBQ0937072.1"/>
    </source>
</evidence>
<dbReference type="Proteomes" id="UP000672097">
    <property type="component" value="Unassembled WGS sequence"/>
</dbReference>
<reference evidence="1 2" key="1">
    <citation type="submission" date="2021-04" db="EMBL/GenBank/DDBJ databases">
        <title>The genome sequence of type strain Ideonella paludis KCTC 32238.</title>
        <authorList>
            <person name="Liu Y."/>
        </authorList>
    </citation>
    <scope>NUCLEOTIDE SEQUENCE [LARGE SCALE GENOMIC DNA]</scope>
    <source>
        <strain evidence="1 2">KCTC 32238</strain>
    </source>
</reference>
<gene>
    <name evidence="1" type="ORF">KAK11_17225</name>
</gene>
<name>A0ABS5E106_9BURK</name>
<organism evidence="1 2">
    <name type="scientific">Ideonella paludis</name>
    <dbReference type="NCBI Taxonomy" id="1233411"/>
    <lineage>
        <taxon>Bacteria</taxon>
        <taxon>Pseudomonadati</taxon>
        <taxon>Pseudomonadota</taxon>
        <taxon>Betaproteobacteria</taxon>
        <taxon>Burkholderiales</taxon>
        <taxon>Sphaerotilaceae</taxon>
        <taxon>Ideonella</taxon>
    </lineage>
</organism>
<evidence type="ECO:0000313" key="2">
    <source>
        <dbReference type="Proteomes" id="UP000672097"/>
    </source>
</evidence>
<sequence length="386" mass="40879">MLGTRTEPATAASSSVPATLTWFELTPAAASGPAASAPQALQPTAAEPALSAAAPHWLLEASRKPPCSAAPEPPMLSGSAAEAAEQASWELVVARLLGSPNTDMRAAGLYVTDQAEALVREAQGSQSPLVMEWAWLACQKHSTLAQPAACASLTAQQLLDAGAGDPHSLLMALLDEAVAARQADRVDELLLRLAAVQPKAQAVDRIPAMTVALWSEPLSNTTRAAVMGHATGVWAAAVLPPYQRLSLVCHPEVLATRPSRRQACEGLARTMSERGQHLLQVSLGLRLGETLGWPLEEIRAKRLAADAGVQSWSRAQLGHFKRGGAEFDACGFVKEQVQHAMALAERGERWFLAQQLLASGRDVAAWSAEIKPYEPRPVPPAPSDPL</sequence>
<comment type="caution">
    <text evidence="1">The sequence shown here is derived from an EMBL/GenBank/DDBJ whole genome shotgun (WGS) entry which is preliminary data.</text>
</comment>